<evidence type="ECO:0000259" key="5">
    <source>
        <dbReference type="PROSITE" id="PS50969"/>
    </source>
</evidence>
<keyword evidence="1 6" id="KW-0378">Hydrolase</keyword>
<comment type="function">
    <text evidence="3">Probable phosphatase.</text>
</comment>
<dbReference type="CDD" id="cd07521">
    <property type="entry name" value="HAD_FCP1-like"/>
    <property type="match status" value="1"/>
</dbReference>
<gene>
    <name evidence="6" type="primary">TIM50</name>
    <name evidence="6" type="ORF">AXF42_Ash007469</name>
</gene>
<dbReference type="SMART" id="SM00577">
    <property type="entry name" value="CPDc"/>
    <property type="match status" value="1"/>
</dbReference>
<evidence type="ECO:0000313" key="7">
    <source>
        <dbReference type="Proteomes" id="UP000236161"/>
    </source>
</evidence>
<dbReference type="NCBIfam" id="TIGR02251">
    <property type="entry name" value="HIF-SF_euk"/>
    <property type="match status" value="1"/>
</dbReference>
<dbReference type="GO" id="GO:0005634">
    <property type="term" value="C:nucleus"/>
    <property type="evidence" value="ECO:0007669"/>
    <property type="project" value="UniProtKB-ARBA"/>
</dbReference>
<dbReference type="EMBL" id="KZ451903">
    <property type="protein sequence ID" value="PKA64722.1"/>
    <property type="molecule type" value="Genomic_DNA"/>
</dbReference>
<accession>A0A2I0BA99</accession>
<keyword evidence="7" id="KW-1185">Reference proteome</keyword>
<dbReference type="PROSITE" id="PS50969">
    <property type="entry name" value="FCP1"/>
    <property type="match status" value="1"/>
</dbReference>
<dbReference type="OrthoDB" id="277011at2759"/>
<dbReference type="AlphaFoldDB" id="A0A2I0BA99"/>
<evidence type="ECO:0000256" key="1">
    <source>
        <dbReference type="ARBA" id="ARBA00022801"/>
    </source>
</evidence>
<dbReference type="InterPro" id="IPR011948">
    <property type="entry name" value="Dullard_phosphatase"/>
</dbReference>
<dbReference type="InterPro" id="IPR004274">
    <property type="entry name" value="FCP1_dom"/>
</dbReference>
<dbReference type="Pfam" id="PF03031">
    <property type="entry name" value="NIF"/>
    <property type="match status" value="1"/>
</dbReference>
<reference evidence="6 7" key="1">
    <citation type="journal article" date="2017" name="Nature">
        <title>The Apostasia genome and the evolution of orchids.</title>
        <authorList>
            <person name="Zhang G.Q."/>
            <person name="Liu K.W."/>
            <person name="Li Z."/>
            <person name="Lohaus R."/>
            <person name="Hsiao Y.Y."/>
            <person name="Niu S.C."/>
            <person name="Wang J.Y."/>
            <person name="Lin Y.C."/>
            <person name="Xu Q."/>
            <person name="Chen L.J."/>
            <person name="Yoshida K."/>
            <person name="Fujiwara S."/>
            <person name="Wang Z.W."/>
            <person name="Zhang Y.Q."/>
            <person name="Mitsuda N."/>
            <person name="Wang M."/>
            <person name="Liu G.H."/>
            <person name="Pecoraro L."/>
            <person name="Huang H.X."/>
            <person name="Xiao X.J."/>
            <person name="Lin M."/>
            <person name="Wu X.Y."/>
            <person name="Wu W.L."/>
            <person name="Chen Y.Y."/>
            <person name="Chang S.B."/>
            <person name="Sakamoto S."/>
            <person name="Ohme-Takagi M."/>
            <person name="Yagi M."/>
            <person name="Zeng S.J."/>
            <person name="Shen C.Y."/>
            <person name="Yeh C.M."/>
            <person name="Luo Y.B."/>
            <person name="Tsai W.C."/>
            <person name="Van de Peer Y."/>
            <person name="Liu Z.J."/>
        </authorList>
    </citation>
    <scope>NUCLEOTIDE SEQUENCE [LARGE SCALE GENOMIC DNA]</scope>
    <source>
        <strain evidence="7">cv. Shenzhen</strain>
        <tissue evidence="6">Stem</tissue>
    </source>
</reference>
<feature type="domain" description="FCP1 homology" evidence="5">
    <location>
        <begin position="235"/>
        <end position="394"/>
    </location>
</feature>
<keyword evidence="2" id="KW-0904">Protein phosphatase</keyword>
<protein>
    <submittedName>
        <fullName evidence="6">Mitochondrial import inner membrane translocase subunit TIM50</fullName>
        <ecNumber evidence="6">3.1.3.16</ecNumber>
    </submittedName>
</protein>
<evidence type="ECO:0000256" key="3">
    <source>
        <dbReference type="ARBA" id="ARBA00037324"/>
    </source>
</evidence>
<dbReference type="GO" id="GO:0004722">
    <property type="term" value="F:protein serine/threonine phosphatase activity"/>
    <property type="evidence" value="ECO:0007669"/>
    <property type="project" value="UniProtKB-EC"/>
</dbReference>
<dbReference type="SUPFAM" id="SSF56784">
    <property type="entry name" value="HAD-like"/>
    <property type="match status" value="1"/>
</dbReference>
<dbReference type="STRING" id="1088818.A0A2I0BA99"/>
<evidence type="ECO:0000256" key="4">
    <source>
        <dbReference type="ARBA" id="ARBA00038355"/>
    </source>
</evidence>
<organism evidence="6 7">
    <name type="scientific">Apostasia shenzhenica</name>
    <dbReference type="NCBI Taxonomy" id="1088818"/>
    <lineage>
        <taxon>Eukaryota</taxon>
        <taxon>Viridiplantae</taxon>
        <taxon>Streptophyta</taxon>
        <taxon>Embryophyta</taxon>
        <taxon>Tracheophyta</taxon>
        <taxon>Spermatophyta</taxon>
        <taxon>Magnoliopsida</taxon>
        <taxon>Liliopsida</taxon>
        <taxon>Asparagales</taxon>
        <taxon>Orchidaceae</taxon>
        <taxon>Apostasioideae</taxon>
        <taxon>Apostasia</taxon>
    </lineage>
</organism>
<dbReference type="Proteomes" id="UP000236161">
    <property type="component" value="Unassembled WGS sequence"/>
</dbReference>
<comment type="similarity">
    <text evidence="4">Belongs to the CTDSPL2 family.</text>
</comment>
<dbReference type="Gene3D" id="3.40.50.1000">
    <property type="entry name" value="HAD superfamily/HAD-like"/>
    <property type="match status" value="1"/>
</dbReference>
<dbReference type="EC" id="3.1.3.16" evidence="6"/>
<dbReference type="PANTHER" id="PTHR12210">
    <property type="entry name" value="DULLARD PROTEIN PHOSPHATASE"/>
    <property type="match status" value="1"/>
</dbReference>
<evidence type="ECO:0000313" key="6">
    <source>
        <dbReference type="EMBL" id="PKA64722.1"/>
    </source>
</evidence>
<evidence type="ECO:0000256" key="2">
    <source>
        <dbReference type="ARBA" id="ARBA00022912"/>
    </source>
</evidence>
<dbReference type="FunFam" id="3.40.50.1000:FF:000015">
    <property type="entry name" value="CTD small phosphatase-like protein 2"/>
    <property type="match status" value="1"/>
</dbReference>
<dbReference type="InterPro" id="IPR023214">
    <property type="entry name" value="HAD_sf"/>
</dbReference>
<dbReference type="InterPro" id="IPR036412">
    <property type="entry name" value="HAD-like_sf"/>
</dbReference>
<proteinExistence type="inferred from homology"/>
<dbReference type="InterPro" id="IPR050365">
    <property type="entry name" value="TIM50"/>
</dbReference>
<name>A0A2I0BA99_9ASPA</name>
<sequence length="413" mass="47172">MRIAENRWEIHLFLAIASFFRGLHSAFYSNIEVSSQNIQITEANDRQDTITGDLTQLLKRLQSSPDCASVNEMVLSIEDEQSKLPHLVTDEVDDSSCLREVKDFNAYDFYVTDNVATISFVEDIELSDMIYVTCPDYEDIDSYLMLDVEEGPFLGSFMDKPIESVCLNDDKSTAEHVFDSFDSCIESLDQESQLKCIAGNFEDSACLNLQSFYKNLLDPSSFSISCPPLLVKEMQKGKPITLVLDLDETLVHSKLEHWEHADFTFPVFFNMKQHIVYVRRRPHLQMFLERVAQMFQVVIFTASQSIYAEQLLNILDPDTRLISRRYYRESCIFSDGYCTKDLTILGVDMAKVVIVDNSPQVFRLQVNNGIPIKSWFDDPADQALVSLLPFLETLAVVDDVRPLIAEKFGSSEL</sequence>